<keyword evidence="3" id="KW-1185">Reference proteome</keyword>
<dbReference type="STRING" id="157463.GCA_001047075_01000"/>
<dbReference type="GO" id="GO:0051301">
    <property type="term" value="P:cell division"/>
    <property type="evidence" value="ECO:0007669"/>
    <property type="project" value="UniProtKB-KW"/>
</dbReference>
<protein>
    <submittedName>
        <fullName evidence="2">Cell division protein FtsL</fullName>
    </submittedName>
</protein>
<dbReference type="RefSeq" id="WP_061993437.1">
    <property type="nucleotide sequence ID" value="NZ_DF968005.1"/>
</dbReference>
<sequence length="124" mass="14046">MAQNAYHYQNLATTLPDQPTPVTKKVRTKRKYQPAVWTKNERGLAVFMATVVIFLMLFTVGTTVAMQRVDAQNQTITQKITKVKEENDSYRGDIQAKTNPDNLEKVAKSANMEQSADNVRNVNQ</sequence>
<keyword evidence="2" id="KW-0131">Cell cycle</keyword>
<feature type="transmembrane region" description="Helical" evidence="1">
    <location>
        <begin position="44"/>
        <end position="66"/>
    </location>
</feature>
<evidence type="ECO:0000313" key="2">
    <source>
        <dbReference type="EMBL" id="GAP00087.1"/>
    </source>
</evidence>
<keyword evidence="1" id="KW-0812">Transmembrane</keyword>
<keyword evidence="1" id="KW-0472">Membrane</keyword>
<organism evidence="2 3">
    <name type="scientific">Fructobacillus ficulneus</name>
    <dbReference type="NCBI Taxonomy" id="157463"/>
    <lineage>
        <taxon>Bacteria</taxon>
        <taxon>Bacillati</taxon>
        <taxon>Bacillota</taxon>
        <taxon>Bacilli</taxon>
        <taxon>Lactobacillales</taxon>
        <taxon>Lactobacillaceae</taxon>
        <taxon>Fructobacillus</taxon>
    </lineage>
</organism>
<dbReference type="OrthoDB" id="2151739at2"/>
<keyword evidence="2" id="KW-0132">Cell division</keyword>
<keyword evidence="1" id="KW-1133">Transmembrane helix</keyword>
<evidence type="ECO:0000313" key="3">
    <source>
        <dbReference type="Proteomes" id="UP000253891"/>
    </source>
</evidence>
<dbReference type="Pfam" id="PF04977">
    <property type="entry name" value="DivIC"/>
    <property type="match status" value="1"/>
</dbReference>
<gene>
    <name evidence="2" type="primary">ftsL</name>
    <name evidence="2" type="ORF">FFIC_280920</name>
</gene>
<proteinExistence type="predicted"/>
<dbReference type="EMBL" id="DF968005">
    <property type="protein sequence ID" value="GAP00087.1"/>
    <property type="molecule type" value="Genomic_DNA"/>
</dbReference>
<name>A0A0K8MHP7_9LACO</name>
<accession>A0A0K8MHP7</accession>
<dbReference type="InterPro" id="IPR007060">
    <property type="entry name" value="FtsL/DivIC"/>
</dbReference>
<evidence type="ECO:0000256" key="1">
    <source>
        <dbReference type="SAM" id="Phobius"/>
    </source>
</evidence>
<dbReference type="Proteomes" id="UP000253891">
    <property type="component" value="Unassembled WGS sequence"/>
</dbReference>
<reference evidence="2 3" key="1">
    <citation type="journal article" date="2015" name="BMC Genomics">
        <title>Comparative genomics of Fructobacillus spp. and Leuconostoc spp. reveals niche-specific evolution of Fructobacillus spp.</title>
        <authorList>
            <person name="Endo A."/>
            <person name="Tanizawa Y."/>
            <person name="Tanaka N."/>
            <person name="Maeno S."/>
            <person name="Kumar H."/>
            <person name="Shiwa Y."/>
            <person name="Okada S."/>
            <person name="Yoshikawa H."/>
            <person name="Dicks L."/>
            <person name="Nakagawa J."/>
            <person name="Arita M."/>
        </authorList>
    </citation>
    <scope>NUCLEOTIDE SEQUENCE [LARGE SCALE GENOMIC DNA]</scope>
    <source>
        <strain evidence="2 3">JCM 12225</strain>
    </source>
</reference>
<dbReference type="AlphaFoldDB" id="A0A0K8MHP7"/>